<gene>
    <name evidence="1" type="ORF">THERMOS_1845</name>
</gene>
<dbReference type="AlphaFoldDB" id="A0A8H9CGM1"/>
<organism evidence="1 2">
    <name type="scientific">Bathymodiolus thermophilus thioautotrophic gill symbiont</name>
    <dbReference type="NCBI Taxonomy" id="2360"/>
    <lineage>
        <taxon>Bacteria</taxon>
        <taxon>Pseudomonadati</taxon>
        <taxon>Pseudomonadota</taxon>
        <taxon>Gammaproteobacteria</taxon>
        <taxon>sulfur-oxidizing symbionts</taxon>
    </lineage>
</organism>
<dbReference type="Proteomes" id="UP000643672">
    <property type="component" value="Unassembled WGS sequence"/>
</dbReference>
<keyword evidence="2" id="KW-1185">Reference proteome</keyword>
<comment type="caution">
    <text evidence="1">The sequence shown here is derived from an EMBL/GenBank/DDBJ whole genome shotgun (WGS) entry which is preliminary data.</text>
</comment>
<name>A0A8H9CGM1_9GAMM</name>
<accession>A0A8H9CGM1</accession>
<reference evidence="1 2" key="1">
    <citation type="submission" date="2020-05" db="EMBL/GenBank/DDBJ databases">
        <authorList>
            <person name="Petersen J."/>
            <person name="Sayavedra L."/>
        </authorList>
    </citation>
    <scope>NUCLEOTIDE SEQUENCE [LARGE SCALE GENOMIC DNA]</scope>
    <source>
        <strain evidence="1">B thermophilus SOXS</strain>
    </source>
</reference>
<evidence type="ECO:0000313" key="2">
    <source>
        <dbReference type="Proteomes" id="UP000643672"/>
    </source>
</evidence>
<proteinExistence type="predicted"/>
<sequence>MTYYYIIHRHTGGLENSPNLSSVILSIHRHTGGLEILQC</sequence>
<evidence type="ECO:0000313" key="1">
    <source>
        <dbReference type="EMBL" id="CAB5503825.1"/>
    </source>
</evidence>
<protein>
    <submittedName>
        <fullName evidence="1">Uncharacterized protein</fullName>
    </submittedName>
</protein>
<dbReference type="EMBL" id="CAESAQ020000078">
    <property type="protein sequence ID" value="CAB5503825.1"/>
    <property type="molecule type" value="Genomic_DNA"/>
</dbReference>